<feature type="transmembrane region" description="Helical" evidence="3">
    <location>
        <begin position="306"/>
        <end position="335"/>
    </location>
</feature>
<evidence type="ECO:0000313" key="5">
    <source>
        <dbReference type="Proteomes" id="UP000176682"/>
    </source>
</evidence>
<gene>
    <name evidence="4" type="ORF">A2368_04110</name>
</gene>
<keyword evidence="3" id="KW-0812">Transmembrane</keyword>
<evidence type="ECO:0000256" key="2">
    <source>
        <dbReference type="SAM" id="MobiDB-lite"/>
    </source>
</evidence>
<dbReference type="AlphaFoldDB" id="A0A1F5FHW2"/>
<evidence type="ECO:0000256" key="1">
    <source>
        <dbReference type="SAM" id="Coils"/>
    </source>
</evidence>
<dbReference type="Proteomes" id="UP000176682">
    <property type="component" value="Unassembled WGS sequence"/>
</dbReference>
<evidence type="ECO:0000256" key="3">
    <source>
        <dbReference type="SAM" id="Phobius"/>
    </source>
</evidence>
<reference evidence="4 5" key="1">
    <citation type="journal article" date="2016" name="Nat. Commun.">
        <title>Thousands of microbial genomes shed light on interconnected biogeochemical processes in an aquifer system.</title>
        <authorList>
            <person name="Anantharaman K."/>
            <person name="Brown C.T."/>
            <person name="Hug L.A."/>
            <person name="Sharon I."/>
            <person name="Castelle C.J."/>
            <person name="Probst A.J."/>
            <person name="Thomas B.C."/>
            <person name="Singh A."/>
            <person name="Wilkins M.J."/>
            <person name="Karaoz U."/>
            <person name="Brodie E.L."/>
            <person name="Williams K.H."/>
            <person name="Hubbard S.S."/>
            <person name="Banfield J.F."/>
        </authorList>
    </citation>
    <scope>NUCLEOTIDE SEQUENCE [LARGE SCALE GENOMIC DNA]</scope>
</reference>
<name>A0A1F5FHW2_9BACT</name>
<dbReference type="EMBL" id="MFAM01000025">
    <property type="protein sequence ID" value="OGD79191.1"/>
    <property type="molecule type" value="Genomic_DNA"/>
</dbReference>
<evidence type="ECO:0000313" key="4">
    <source>
        <dbReference type="EMBL" id="OGD79191.1"/>
    </source>
</evidence>
<keyword evidence="3" id="KW-1133">Transmembrane helix</keyword>
<keyword evidence="3" id="KW-0472">Membrane</keyword>
<comment type="caution">
    <text evidence="4">The sequence shown here is derived from an EMBL/GenBank/DDBJ whole genome shotgun (WGS) entry which is preliminary data.</text>
</comment>
<protein>
    <submittedName>
        <fullName evidence="4">Uncharacterized protein</fullName>
    </submittedName>
</protein>
<sequence length="367" mass="39931">MNKKPAHNPEPVTCHPEPVTCHPERSRGISPLRFAPVEMTLAFVVFSIVCLFQPKFASAQADIPLTISPARQGININPGESSSYILKLINPGLAPVSGTIKAVDFTVTDNQGTPELLDDAIIPSDYSGAAWIRLNTNRVTVAAGGKVEIPYRVVAPQDALPGGHYVAIVFEVTSDLPSGDARANQSAAGAIAPRIAELLYITIPGDITESAQVTQFLAPNFQEYGPVQIDTTIANSSSIHIRPTGVITVTNMFGDVVAHLPLTEVNVFPNASRVYANILPGKWHFGRFKAELQAAYGTQGETLNAVIYFTVFPVTIAVIVLSILIILAIIIYMFIKRNQKHEQALETEVEQLREQLQTKYKDPRPQV</sequence>
<keyword evidence="1" id="KW-0175">Coiled coil</keyword>
<feature type="coiled-coil region" evidence="1">
    <location>
        <begin position="335"/>
        <end position="362"/>
    </location>
</feature>
<feature type="region of interest" description="Disordered" evidence="2">
    <location>
        <begin position="1"/>
        <end position="24"/>
    </location>
</feature>
<proteinExistence type="predicted"/>
<accession>A0A1F5FHW2</accession>
<organism evidence="4 5">
    <name type="scientific">Candidatus Collierbacteria bacterium RIFOXYB1_FULL_49_13</name>
    <dbReference type="NCBI Taxonomy" id="1817728"/>
    <lineage>
        <taxon>Bacteria</taxon>
        <taxon>Candidatus Collieribacteriota</taxon>
    </lineage>
</organism>